<evidence type="ECO:0000313" key="3">
    <source>
        <dbReference type="Proteomes" id="UP000588051"/>
    </source>
</evidence>
<proteinExistence type="predicted"/>
<keyword evidence="1" id="KW-1133">Transmembrane helix</keyword>
<evidence type="ECO:0000313" key="2">
    <source>
        <dbReference type="EMBL" id="NVO78984.1"/>
    </source>
</evidence>
<reference evidence="2 3" key="1">
    <citation type="submission" date="2020-06" db="EMBL/GenBank/DDBJ databases">
        <authorList>
            <person name="Qiu C."/>
            <person name="Liu Z."/>
        </authorList>
    </citation>
    <scope>NUCLEOTIDE SEQUENCE [LARGE SCALE GENOMIC DNA]</scope>
    <source>
        <strain evidence="2 3">EM 1</strain>
    </source>
</reference>
<feature type="transmembrane region" description="Helical" evidence="1">
    <location>
        <begin position="20"/>
        <end position="39"/>
    </location>
</feature>
<dbReference type="RefSeq" id="WP_176804519.1">
    <property type="nucleotide sequence ID" value="NZ_JABXYJ010000008.1"/>
</dbReference>
<keyword evidence="3" id="KW-1185">Reference proteome</keyword>
<dbReference type="AlphaFoldDB" id="A0A850QRI0"/>
<feature type="transmembrane region" description="Helical" evidence="1">
    <location>
        <begin position="46"/>
        <end position="65"/>
    </location>
</feature>
<evidence type="ECO:0000256" key="1">
    <source>
        <dbReference type="SAM" id="Phobius"/>
    </source>
</evidence>
<keyword evidence="1" id="KW-0472">Membrane</keyword>
<feature type="transmembrane region" description="Helical" evidence="1">
    <location>
        <begin position="77"/>
        <end position="96"/>
    </location>
</feature>
<name>A0A850QRI0_9BURK</name>
<keyword evidence="1" id="KW-0812">Transmembrane</keyword>
<protein>
    <submittedName>
        <fullName evidence="2">Uncharacterized protein</fullName>
    </submittedName>
</protein>
<dbReference type="EMBL" id="JABXYJ010000008">
    <property type="protein sequence ID" value="NVO78984.1"/>
    <property type="molecule type" value="Genomic_DNA"/>
</dbReference>
<comment type="caution">
    <text evidence="2">The sequence shown here is derived from an EMBL/GenBank/DDBJ whole genome shotgun (WGS) entry which is preliminary data.</text>
</comment>
<dbReference type="Proteomes" id="UP000588051">
    <property type="component" value="Unassembled WGS sequence"/>
</dbReference>
<accession>A0A850QRI0</accession>
<organism evidence="2 3">
    <name type="scientific">Undibacterium oligocarboniphilum</name>
    <dbReference type="NCBI Taxonomy" id="666702"/>
    <lineage>
        <taxon>Bacteria</taxon>
        <taxon>Pseudomonadati</taxon>
        <taxon>Pseudomonadota</taxon>
        <taxon>Betaproteobacteria</taxon>
        <taxon>Burkholderiales</taxon>
        <taxon>Oxalobacteraceae</taxon>
        <taxon>Undibacterium</taxon>
    </lineage>
</organism>
<sequence>MLQLKKEIDLLVDHSELQTALGRILVLVSAVICAQACLLDQLEYGFKSLSALSLGVFFLLTSYIIENSEGTMKSLRYLTLGFGLVLFIVFQTLAMLC</sequence>
<gene>
    <name evidence="2" type="ORF">HV832_14230</name>
</gene>